<organism evidence="1 2">
    <name type="scientific">Virgisporangium aliadipatigenens</name>
    <dbReference type="NCBI Taxonomy" id="741659"/>
    <lineage>
        <taxon>Bacteria</taxon>
        <taxon>Bacillati</taxon>
        <taxon>Actinomycetota</taxon>
        <taxon>Actinomycetes</taxon>
        <taxon>Micromonosporales</taxon>
        <taxon>Micromonosporaceae</taxon>
        <taxon>Virgisporangium</taxon>
    </lineage>
</organism>
<dbReference type="EMBL" id="BOPF01000001">
    <property type="protein sequence ID" value="GIJ43178.1"/>
    <property type="molecule type" value="Genomic_DNA"/>
</dbReference>
<gene>
    <name evidence="1" type="ORF">Val02_00640</name>
</gene>
<name>A0A8J3YFP4_9ACTN</name>
<evidence type="ECO:0000313" key="1">
    <source>
        <dbReference type="EMBL" id="GIJ43178.1"/>
    </source>
</evidence>
<dbReference type="InterPro" id="IPR011989">
    <property type="entry name" value="ARM-like"/>
</dbReference>
<dbReference type="Gene3D" id="1.25.10.10">
    <property type="entry name" value="Leucine-rich Repeat Variant"/>
    <property type="match status" value="2"/>
</dbReference>
<evidence type="ECO:0000313" key="2">
    <source>
        <dbReference type="Proteomes" id="UP000619260"/>
    </source>
</evidence>
<dbReference type="Proteomes" id="UP000619260">
    <property type="component" value="Unassembled WGS sequence"/>
</dbReference>
<comment type="caution">
    <text evidence="1">The sequence shown here is derived from an EMBL/GenBank/DDBJ whole genome shotgun (WGS) entry which is preliminary data.</text>
</comment>
<accession>A0A8J3YFP4</accession>
<dbReference type="RefSeq" id="WP_203896781.1">
    <property type="nucleotide sequence ID" value="NZ_BOPF01000001.1"/>
</dbReference>
<protein>
    <recommendedName>
        <fullName evidence="3">HEAT repeat domain-containing protein</fullName>
    </recommendedName>
</protein>
<dbReference type="InterPro" id="IPR016024">
    <property type="entry name" value="ARM-type_fold"/>
</dbReference>
<proteinExistence type="predicted"/>
<dbReference type="SUPFAM" id="SSF48371">
    <property type="entry name" value="ARM repeat"/>
    <property type="match status" value="1"/>
</dbReference>
<sequence length="690" mass="74811">MLDGLHDVDWASMQHAYGSAEEVPSLLTALRSPDPGERRKALDRFYGAVHHQGDISRCTTASLPFLFDLVHDPDTPDRASVLRLLVDIGREAVERRDSEYFRDIDEHDPETREYVDHNAAARLVCGRGAEFVGLAADADRMVRRAAVPALGLFLDGDPAGTTAVIRARFAAEYGVDERLLLVAAMADLALRDRSCVDGAVAWFDRLAADAEREPEVRIAALVHRARCVPERIDDDLVPTVVGLLWTVDGDRLPWPLPQPEPVTQEGVPPHVVEAFADLERHGRVHAHTTGLLTTFHRVLDSRVPQRTALLEAQLAHPDPGARVDAIRMGADLVRQWRGDHGVLIAAIGAQLGADHEVTAEAAGALDSCGALAEPARASLAARAVTAGPAAWAADDPHLRRAHQTTVRALARLGDVRAVPSLLVAFDRGVDEWRAVQVAGCLPDAADLFVPPLCALLARQDLTRDDLERGFGSPVYALGVLGDPRALPALADHLTAAVRHEAWDAVGWTLRALARFGPVASAVLPQVRRLIPAQEIRVRSAAASALWEIGRDADEALPPLLALLDEGMTDAAEALGRIGAPAAVALPRLREWLGREDRFGWKPVHGAAAIWEITGEPAAAPVLDALLRGWEANPVTARVSIGCLERMGSLAAPAVPRIRQELAERRRDHWTQPDEDEELLRRCRKVLAALS</sequence>
<evidence type="ECO:0008006" key="3">
    <source>
        <dbReference type="Google" id="ProtNLM"/>
    </source>
</evidence>
<keyword evidence="2" id="KW-1185">Reference proteome</keyword>
<dbReference type="InterPro" id="IPR004155">
    <property type="entry name" value="PBS_lyase_HEAT"/>
</dbReference>
<reference evidence="1" key="1">
    <citation type="submission" date="2021-01" db="EMBL/GenBank/DDBJ databases">
        <title>Whole genome shotgun sequence of Virgisporangium aliadipatigenens NBRC 105644.</title>
        <authorList>
            <person name="Komaki H."/>
            <person name="Tamura T."/>
        </authorList>
    </citation>
    <scope>NUCLEOTIDE SEQUENCE</scope>
    <source>
        <strain evidence="1">NBRC 105644</strain>
    </source>
</reference>
<dbReference type="AlphaFoldDB" id="A0A8J3YFP4"/>
<dbReference type="SMART" id="SM00567">
    <property type="entry name" value="EZ_HEAT"/>
    <property type="match status" value="4"/>
</dbReference>